<dbReference type="EMBL" id="LCTW02000113">
    <property type="protein sequence ID" value="KXX78631.1"/>
    <property type="molecule type" value="Genomic_DNA"/>
</dbReference>
<proteinExistence type="predicted"/>
<feature type="domain" description="Beta-glucuronidase C-terminal" evidence="2">
    <location>
        <begin position="394"/>
        <end position="502"/>
    </location>
</feature>
<organism evidence="3 4">
    <name type="scientific">Madurella mycetomatis</name>
    <dbReference type="NCBI Taxonomy" id="100816"/>
    <lineage>
        <taxon>Eukaryota</taxon>
        <taxon>Fungi</taxon>
        <taxon>Dikarya</taxon>
        <taxon>Ascomycota</taxon>
        <taxon>Pezizomycotina</taxon>
        <taxon>Sordariomycetes</taxon>
        <taxon>Sordariomycetidae</taxon>
        <taxon>Sordariales</taxon>
        <taxon>Sordariales incertae sedis</taxon>
        <taxon>Madurella</taxon>
    </lineage>
</organism>
<sequence length="514" mass="55403">MSSKTQVSVFLATFILAAHEVTAQATVTSTRTIALPTARPSNAFNVPADFPSVGFETAFLSGYNNEFSNNLVMSLASRMAAPPVIRIGGTSGDIITFNPDQEEAAHCVAEPCNSAATFILGTSYFDALSRFNSAHFSIQAPLTESNPNRTNIIAYIQRAYNALGASRVNAIALGNEVNWYEDNAAQYVADAQAAKNAISSVLDIDGDLIWEVLDTASEHASTGRAPYTVKGAFDAGINRDNQVKYVAEHYYQFDGKTRGIQNHLLNHTALRRKLGNYSTSIQYTRNTAGAKFIISEAGGPLGVTDDVQTFFANTLWAVNFQLYAMSLGVSRATLVQRPEARRSLWIPTAGLAVPGPRVQAPYYALPFVADFIGKTVSGTRGVTNIDLGSPFISAYTMFEGTALARIAVVNLREYAGEGTRNAVKIRLENLGNIDQVQVGRLHAAAGTAAGGFDVNGRNITWAGQEWSYQVDRGNGHGTEQRTTLPVAGGVVEVVIPDTEAVIELMDELLEEVKR</sequence>
<dbReference type="Proteomes" id="UP000078237">
    <property type="component" value="Unassembled WGS sequence"/>
</dbReference>
<gene>
    <name evidence="3" type="ORF">MMYC01_205691</name>
</gene>
<dbReference type="AlphaFoldDB" id="A0A175W5A3"/>
<protein>
    <submittedName>
        <fullName evidence="3">Beta-glucuronidase</fullName>
    </submittedName>
</protein>
<evidence type="ECO:0000313" key="3">
    <source>
        <dbReference type="EMBL" id="KXX78631.1"/>
    </source>
</evidence>
<dbReference type="InterPro" id="IPR052974">
    <property type="entry name" value="GH79_Enzymes"/>
</dbReference>
<dbReference type="VEuPathDB" id="FungiDB:MMYC01_205691"/>
<feature type="chain" id="PRO_5008043648" evidence="1">
    <location>
        <begin position="24"/>
        <end position="514"/>
    </location>
</feature>
<dbReference type="InterPro" id="IPR013780">
    <property type="entry name" value="Glyco_hydro_b"/>
</dbReference>
<name>A0A175W5A3_9PEZI</name>
<dbReference type="Gene3D" id="3.20.20.80">
    <property type="entry name" value="Glycosidases"/>
    <property type="match status" value="1"/>
</dbReference>
<dbReference type="PANTHER" id="PTHR36183">
    <property type="entry name" value="BETA-GLUCURONIDASE"/>
    <property type="match status" value="1"/>
</dbReference>
<dbReference type="Pfam" id="PF16862">
    <property type="entry name" value="Glyco_hydro_79C"/>
    <property type="match status" value="1"/>
</dbReference>
<reference evidence="3 4" key="1">
    <citation type="journal article" date="2016" name="Genome Announc.">
        <title>Genome Sequence of Madurella mycetomatis mm55, Isolated from a Human Mycetoma Case in Sudan.</title>
        <authorList>
            <person name="Smit S."/>
            <person name="Derks M.F."/>
            <person name="Bervoets S."/>
            <person name="Fahal A."/>
            <person name="van Leeuwen W."/>
            <person name="van Belkum A."/>
            <person name="van de Sande W.W."/>
        </authorList>
    </citation>
    <scope>NUCLEOTIDE SEQUENCE [LARGE SCALE GENOMIC DNA]</scope>
    <source>
        <strain evidence="4">mm55</strain>
    </source>
</reference>
<accession>A0A175W5A3</accession>
<evidence type="ECO:0000259" key="2">
    <source>
        <dbReference type="Pfam" id="PF16862"/>
    </source>
</evidence>
<dbReference type="InterPro" id="IPR017853">
    <property type="entry name" value="GH"/>
</dbReference>
<dbReference type="OrthoDB" id="2831684at2759"/>
<comment type="caution">
    <text evidence="3">The sequence shown here is derived from an EMBL/GenBank/DDBJ whole genome shotgun (WGS) entry which is preliminary data.</text>
</comment>
<keyword evidence="4" id="KW-1185">Reference proteome</keyword>
<dbReference type="SUPFAM" id="SSF51445">
    <property type="entry name" value="(Trans)glycosidases"/>
    <property type="match status" value="1"/>
</dbReference>
<feature type="signal peptide" evidence="1">
    <location>
        <begin position="1"/>
        <end position="23"/>
    </location>
</feature>
<keyword evidence="1" id="KW-0732">Signal</keyword>
<evidence type="ECO:0000256" key="1">
    <source>
        <dbReference type="SAM" id="SignalP"/>
    </source>
</evidence>
<dbReference type="InterPro" id="IPR031728">
    <property type="entry name" value="GlcAase_C"/>
</dbReference>
<dbReference type="PANTHER" id="PTHR36183:SF2">
    <property type="entry name" value="BETA-GLUCURONIDASE C-TERMINAL DOMAIN-CONTAINING PROTEIN"/>
    <property type="match status" value="1"/>
</dbReference>
<evidence type="ECO:0000313" key="4">
    <source>
        <dbReference type="Proteomes" id="UP000078237"/>
    </source>
</evidence>
<dbReference type="Gene3D" id="2.60.40.1180">
    <property type="entry name" value="Golgi alpha-mannosidase II"/>
    <property type="match status" value="1"/>
</dbReference>